<evidence type="ECO:0000256" key="7">
    <source>
        <dbReference type="ARBA" id="ARBA00022617"/>
    </source>
</evidence>
<evidence type="ECO:0000256" key="17">
    <source>
        <dbReference type="ARBA" id="ARBA00023136"/>
    </source>
</evidence>
<evidence type="ECO:0000256" key="19">
    <source>
        <dbReference type="RuleBase" id="RU362121"/>
    </source>
</evidence>
<dbReference type="InterPro" id="IPR018506">
    <property type="entry name" value="Cyt_B5_heme-BS"/>
</dbReference>
<protein>
    <recommendedName>
        <fullName evidence="20">Cytochrome b5 heme-binding domain-containing protein</fullName>
    </recommendedName>
</protein>
<comment type="pathway">
    <text evidence="4">Lipid metabolism.</text>
</comment>
<accession>A0ABD1YL27</accession>
<dbReference type="EMBL" id="JBHFFA010000004">
    <property type="protein sequence ID" value="KAL2631350.1"/>
    <property type="molecule type" value="Genomic_DNA"/>
</dbReference>
<comment type="subcellular location">
    <subcellularLocation>
        <location evidence="2">Endoplasmic reticulum membrane</location>
        <topology evidence="2">Multi-pass membrane protein</topology>
    </subcellularLocation>
</comment>
<evidence type="ECO:0000313" key="22">
    <source>
        <dbReference type="Proteomes" id="UP001605036"/>
    </source>
</evidence>
<dbReference type="PANTHER" id="PTHR12863:SF21">
    <property type="entry name" value="FATTY ACID 2-HYDROXYLASE"/>
    <property type="match status" value="1"/>
</dbReference>
<evidence type="ECO:0000256" key="3">
    <source>
        <dbReference type="ARBA" id="ARBA00004991"/>
    </source>
</evidence>
<keyword evidence="7 19" id="KW-0349">Heme</keyword>
<dbReference type="AlphaFoldDB" id="A0ABD1YL27"/>
<keyword evidence="17 19" id="KW-0472">Membrane</keyword>
<evidence type="ECO:0000256" key="8">
    <source>
        <dbReference type="ARBA" id="ARBA00022692"/>
    </source>
</evidence>
<comment type="pathway">
    <text evidence="3">Sphingolipid metabolism.</text>
</comment>
<dbReference type="GO" id="GO:0020037">
    <property type="term" value="F:heme binding"/>
    <property type="evidence" value="ECO:0007669"/>
    <property type="project" value="UniProtKB-UniRule"/>
</dbReference>
<dbReference type="SMART" id="SM01117">
    <property type="entry name" value="Cyt-b5"/>
    <property type="match status" value="1"/>
</dbReference>
<comment type="caution">
    <text evidence="19">Lacks conserved residue(s) required for the propagation of feature annotation.</text>
</comment>
<dbReference type="InterPro" id="IPR014430">
    <property type="entry name" value="Scs7"/>
</dbReference>
<dbReference type="Pfam" id="PF00173">
    <property type="entry name" value="Cyt-b5"/>
    <property type="match status" value="1"/>
</dbReference>
<feature type="domain" description="Cytochrome b5 heme-binding" evidence="20">
    <location>
        <begin position="88"/>
        <end position="167"/>
    </location>
</feature>
<keyword evidence="13 19" id="KW-1133">Transmembrane helix</keyword>
<dbReference type="InterPro" id="IPR036400">
    <property type="entry name" value="Cyt_B5-like_heme/steroid_sf"/>
</dbReference>
<dbReference type="SUPFAM" id="SSF55856">
    <property type="entry name" value="Cytochrome b5-like heme/steroid binding domain"/>
    <property type="match status" value="1"/>
</dbReference>
<dbReference type="InterPro" id="IPR001199">
    <property type="entry name" value="Cyt_B5-like_heme/steroid-bd"/>
</dbReference>
<gene>
    <name evidence="21" type="ORF">R1flu_016036</name>
</gene>
<evidence type="ECO:0000256" key="11">
    <source>
        <dbReference type="ARBA" id="ARBA00022832"/>
    </source>
</evidence>
<evidence type="ECO:0000256" key="16">
    <source>
        <dbReference type="ARBA" id="ARBA00023098"/>
    </source>
</evidence>
<proteinExistence type="inferred from homology"/>
<evidence type="ECO:0000256" key="9">
    <source>
        <dbReference type="ARBA" id="ARBA00022723"/>
    </source>
</evidence>
<evidence type="ECO:0000256" key="18">
    <source>
        <dbReference type="ARBA" id="ARBA00023160"/>
    </source>
</evidence>
<dbReference type="Gene3D" id="3.10.120.10">
    <property type="entry name" value="Cytochrome b5-like heme/steroid binding domain"/>
    <property type="match status" value="1"/>
</dbReference>
<evidence type="ECO:0000256" key="13">
    <source>
        <dbReference type="ARBA" id="ARBA00022989"/>
    </source>
</evidence>
<organism evidence="21 22">
    <name type="scientific">Riccia fluitans</name>
    <dbReference type="NCBI Taxonomy" id="41844"/>
    <lineage>
        <taxon>Eukaryota</taxon>
        <taxon>Viridiplantae</taxon>
        <taxon>Streptophyta</taxon>
        <taxon>Embryophyta</taxon>
        <taxon>Marchantiophyta</taxon>
        <taxon>Marchantiopsida</taxon>
        <taxon>Marchantiidae</taxon>
        <taxon>Marchantiales</taxon>
        <taxon>Ricciaceae</taxon>
        <taxon>Riccia</taxon>
    </lineage>
</organism>
<evidence type="ECO:0000259" key="20">
    <source>
        <dbReference type="PROSITE" id="PS50255"/>
    </source>
</evidence>
<dbReference type="PROSITE" id="PS50255">
    <property type="entry name" value="CYTOCHROME_B5_2"/>
    <property type="match status" value="1"/>
</dbReference>
<evidence type="ECO:0000256" key="1">
    <source>
        <dbReference type="ARBA" id="ARBA00001947"/>
    </source>
</evidence>
<dbReference type="GO" id="GO:0006633">
    <property type="term" value="P:fatty acid biosynthetic process"/>
    <property type="evidence" value="ECO:0007669"/>
    <property type="project" value="UniProtKB-KW"/>
</dbReference>
<keyword evidence="18" id="KW-0275">Fatty acid biosynthesis</keyword>
<keyword evidence="11" id="KW-0276">Fatty acid metabolism</keyword>
<feature type="transmembrane region" description="Helical" evidence="19">
    <location>
        <begin position="315"/>
        <end position="333"/>
    </location>
</feature>
<evidence type="ECO:0000256" key="12">
    <source>
        <dbReference type="ARBA" id="ARBA00022833"/>
    </source>
</evidence>
<keyword evidence="14" id="KW-0560">Oxidoreductase</keyword>
<evidence type="ECO:0000256" key="14">
    <source>
        <dbReference type="ARBA" id="ARBA00023002"/>
    </source>
</evidence>
<dbReference type="GO" id="GO:0005789">
    <property type="term" value="C:endoplasmic reticulum membrane"/>
    <property type="evidence" value="ECO:0007669"/>
    <property type="project" value="UniProtKB-SubCell"/>
</dbReference>
<dbReference type="PANTHER" id="PTHR12863">
    <property type="entry name" value="FATTY ACID HYDROXYLASE"/>
    <property type="match status" value="1"/>
</dbReference>
<comment type="similarity">
    <text evidence="19">Belongs to the cytochrome b5 family.</text>
</comment>
<dbReference type="PROSITE" id="PS00191">
    <property type="entry name" value="CYTOCHROME_B5_1"/>
    <property type="match status" value="1"/>
</dbReference>
<comment type="cofactor">
    <cofactor evidence="1">
        <name>Zn(2+)</name>
        <dbReference type="ChEBI" id="CHEBI:29105"/>
    </cofactor>
</comment>
<keyword evidence="22" id="KW-1185">Reference proteome</keyword>
<comment type="caution">
    <text evidence="21">The sequence shown here is derived from an EMBL/GenBank/DDBJ whole genome shotgun (WGS) entry which is preliminary data.</text>
</comment>
<comment type="similarity">
    <text evidence="5">Belongs to the sterol desaturase family. SCS7 subfamily.</text>
</comment>
<evidence type="ECO:0000313" key="21">
    <source>
        <dbReference type="EMBL" id="KAL2631350.1"/>
    </source>
</evidence>
<evidence type="ECO:0000256" key="4">
    <source>
        <dbReference type="ARBA" id="ARBA00005189"/>
    </source>
</evidence>
<dbReference type="GO" id="GO:0016491">
    <property type="term" value="F:oxidoreductase activity"/>
    <property type="evidence" value="ECO:0007669"/>
    <property type="project" value="UniProtKB-KW"/>
</dbReference>
<name>A0ABD1YL27_9MARC</name>
<feature type="transmembrane region" description="Helical" evidence="19">
    <location>
        <begin position="345"/>
        <end position="368"/>
    </location>
</feature>
<keyword evidence="16" id="KW-0443">Lipid metabolism</keyword>
<keyword evidence="6" id="KW-0444">Lipid biosynthesis</keyword>
<feature type="transmembrane region" description="Helical" evidence="19">
    <location>
        <begin position="261"/>
        <end position="280"/>
    </location>
</feature>
<evidence type="ECO:0000256" key="10">
    <source>
        <dbReference type="ARBA" id="ARBA00022824"/>
    </source>
</evidence>
<keyword evidence="12" id="KW-0862">Zinc</keyword>
<evidence type="ECO:0000256" key="15">
    <source>
        <dbReference type="ARBA" id="ARBA00023004"/>
    </source>
</evidence>
<dbReference type="Proteomes" id="UP001605036">
    <property type="component" value="Unassembled WGS sequence"/>
</dbReference>
<evidence type="ECO:0000256" key="2">
    <source>
        <dbReference type="ARBA" id="ARBA00004477"/>
    </source>
</evidence>
<evidence type="ECO:0000256" key="5">
    <source>
        <dbReference type="ARBA" id="ARBA00005747"/>
    </source>
</evidence>
<keyword evidence="15 19" id="KW-0408">Iron</keyword>
<sequence>MFCERVHKPRSKYRCRVTESIVAARMLRMTLPLQQVALAPSPMPGHFDADANARANAKQLMFMKNIQGVLDSNAPESVVDANLEKLQAKELSMKEVHDDDGRKGSLLTVNGKVYDVASFLDLHPGGPDLIAAHLNGKDVGRIMEGLDEPGAHAHSKAALKMLEQFLVKGKSEKSFEEPRDSEEKFQIDLTKPLVPQVGYLGKDYDEWVHTPIITTESPRFFSSDFMENLTRTNWWMIPLVWGPVVLWCEMRAVKFGLPLDMVLPCMLIGCVLWTIAEYLIHRFLFHMKAESYWTATAHYLLHGFHHKHPMDSMRLVFPPAFTFFFSYALWWLMKALFRNGVSQSVSGGGLLAYIVYDLTHYFLHYGNAFTNRLRSMKRYHLNHHFKVQTDGFGITSEVWDWVFGTLPANYGSDIHTKVTKQRKE</sequence>
<dbReference type="Pfam" id="PF04116">
    <property type="entry name" value="FA_hydroxylase"/>
    <property type="match status" value="1"/>
</dbReference>
<keyword evidence="9 19" id="KW-0479">Metal-binding</keyword>
<keyword evidence="10" id="KW-0256">Endoplasmic reticulum</keyword>
<keyword evidence="8 19" id="KW-0812">Transmembrane</keyword>
<evidence type="ECO:0000256" key="6">
    <source>
        <dbReference type="ARBA" id="ARBA00022516"/>
    </source>
</evidence>
<dbReference type="InterPro" id="IPR006694">
    <property type="entry name" value="Fatty_acid_hydroxylase"/>
</dbReference>
<reference evidence="21 22" key="1">
    <citation type="submission" date="2024-09" db="EMBL/GenBank/DDBJ databases">
        <title>Chromosome-scale assembly of Riccia fluitans.</title>
        <authorList>
            <person name="Paukszto L."/>
            <person name="Sawicki J."/>
            <person name="Karawczyk K."/>
            <person name="Piernik-Szablinska J."/>
            <person name="Szczecinska M."/>
            <person name="Mazdziarz M."/>
        </authorList>
    </citation>
    <scope>NUCLEOTIDE SEQUENCE [LARGE SCALE GENOMIC DNA]</scope>
    <source>
        <strain evidence="21">Rf_01</strain>
        <tissue evidence="21">Aerial parts of the thallus</tissue>
    </source>
</reference>
<dbReference type="GO" id="GO:0046872">
    <property type="term" value="F:metal ion binding"/>
    <property type="evidence" value="ECO:0007669"/>
    <property type="project" value="UniProtKB-UniRule"/>
</dbReference>